<evidence type="ECO:0000313" key="6">
    <source>
        <dbReference type="Proteomes" id="UP000199412"/>
    </source>
</evidence>
<protein>
    <submittedName>
        <fullName evidence="5">Methyltransferase domain-containing protein</fullName>
    </submittedName>
</protein>
<dbReference type="InterPro" id="IPR029063">
    <property type="entry name" value="SAM-dependent_MTases_sf"/>
</dbReference>
<dbReference type="STRING" id="69960.SAMN05421720_11348"/>
<evidence type="ECO:0000313" key="5">
    <source>
        <dbReference type="EMBL" id="SDE82183.1"/>
    </source>
</evidence>
<gene>
    <name evidence="5" type="ORF">SAMN05421720_11348</name>
</gene>
<sequence length="201" mass="21547">MAGFGETALLTAGLIAVAVVVVYTLRLGAPPWPSSPRARRVLLEAVPTESAIDGEILELGCGWGGLALALAARYPDRRVLGVELSPVPWAVARLRALAGRVGNLEIQRADLHRVDLSGAGLIVCYLNRDAMSRLAERAATEARPGTWIVSNTFGLGDGRPVARRFVGDLYRTEILVYRIGEDSDGISDDATGPRFAHTRDC</sequence>
<proteinExistence type="predicted"/>
<keyword evidence="3" id="KW-0949">S-adenosyl-L-methionine</keyword>
<dbReference type="SUPFAM" id="SSF53335">
    <property type="entry name" value="S-adenosyl-L-methionine-dependent methyltransferases"/>
    <property type="match status" value="1"/>
</dbReference>
<evidence type="ECO:0000259" key="4">
    <source>
        <dbReference type="Pfam" id="PF13649"/>
    </source>
</evidence>
<dbReference type="Gene3D" id="3.40.50.150">
    <property type="entry name" value="Vaccinia Virus protein VP39"/>
    <property type="match status" value="1"/>
</dbReference>
<keyword evidence="1 5" id="KW-0489">Methyltransferase</keyword>
<organism evidence="5 6">
    <name type="scientific">Rhodospira trueperi</name>
    <dbReference type="NCBI Taxonomy" id="69960"/>
    <lineage>
        <taxon>Bacteria</taxon>
        <taxon>Pseudomonadati</taxon>
        <taxon>Pseudomonadota</taxon>
        <taxon>Alphaproteobacteria</taxon>
        <taxon>Rhodospirillales</taxon>
        <taxon>Rhodospirillaceae</taxon>
        <taxon>Rhodospira</taxon>
    </lineage>
</organism>
<dbReference type="OrthoDB" id="5510758at2"/>
<reference evidence="5 6" key="1">
    <citation type="submission" date="2016-10" db="EMBL/GenBank/DDBJ databases">
        <authorList>
            <person name="de Groot N.N."/>
        </authorList>
    </citation>
    <scope>NUCLEOTIDE SEQUENCE [LARGE SCALE GENOMIC DNA]</scope>
    <source>
        <strain evidence="5 6">ATCC 700224</strain>
    </source>
</reference>
<dbReference type="EMBL" id="FNAP01000013">
    <property type="protein sequence ID" value="SDE82183.1"/>
    <property type="molecule type" value="Genomic_DNA"/>
</dbReference>
<dbReference type="Proteomes" id="UP000199412">
    <property type="component" value="Unassembled WGS sequence"/>
</dbReference>
<dbReference type="InterPro" id="IPR041698">
    <property type="entry name" value="Methyltransf_25"/>
</dbReference>
<dbReference type="GO" id="GO:0032259">
    <property type="term" value="P:methylation"/>
    <property type="evidence" value="ECO:0007669"/>
    <property type="project" value="UniProtKB-KW"/>
</dbReference>
<dbReference type="PANTHER" id="PTHR13610:SF9">
    <property type="entry name" value="FI06469P"/>
    <property type="match status" value="1"/>
</dbReference>
<evidence type="ECO:0000256" key="2">
    <source>
        <dbReference type="ARBA" id="ARBA00022679"/>
    </source>
</evidence>
<dbReference type="InterPro" id="IPR026170">
    <property type="entry name" value="FAM173A/B"/>
</dbReference>
<keyword evidence="6" id="KW-1185">Reference proteome</keyword>
<dbReference type="RefSeq" id="WP_092787539.1">
    <property type="nucleotide sequence ID" value="NZ_FNAP01000013.1"/>
</dbReference>
<evidence type="ECO:0000256" key="3">
    <source>
        <dbReference type="ARBA" id="ARBA00022691"/>
    </source>
</evidence>
<accession>A0A1G7G255</accession>
<evidence type="ECO:0000256" key="1">
    <source>
        <dbReference type="ARBA" id="ARBA00022603"/>
    </source>
</evidence>
<name>A0A1G7G255_9PROT</name>
<keyword evidence="2 5" id="KW-0808">Transferase</keyword>
<dbReference type="PANTHER" id="PTHR13610">
    <property type="entry name" value="METHYLTRANSFERASE DOMAIN-CONTAINING PROTEIN"/>
    <property type="match status" value="1"/>
</dbReference>
<dbReference type="CDD" id="cd02440">
    <property type="entry name" value="AdoMet_MTases"/>
    <property type="match status" value="1"/>
</dbReference>
<dbReference type="Pfam" id="PF13649">
    <property type="entry name" value="Methyltransf_25"/>
    <property type="match status" value="1"/>
</dbReference>
<dbReference type="AlphaFoldDB" id="A0A1G7G255"/>
<dbReference type="GO" id="GO:0016279">
    <property type="term" value="F:protein-lysine N-methyltransferase activity"/>
    <property type="evidence" value="ECO:0007669"/>
    <property type="project" value="InterPro"/>
</dbReference>
<feature type="domain" description="Methyltransferase" evidence="4">
    <location>
        <begin position="56"/>
        <end position="124"/>
    </location>
</feature>